<evidence type="ECO:0000256" key="2">
    <source>
        <dbReference type="ARBA" id="ARBA00026011"/>
    </source>
</evidence>
<dbReference type="InterPro" id="IPR004207">
    <property type="entry name" value="Fd_thioredoxin_Rdtase_alpha"/>
</dbReference>
<proteinExistence type="inferred from homology"/>
<dbReference type="EMBL" id="JBDFQZ010000010">
    <property type="protein sequence ID" value="KAK9682326.1"/>
    <property type="molecule type" value="Genomic_DNA"/>
</dbReference>
<evidence type="ECO:0000313" key="6">
    <source>
        <dbReference type="EMBL" id="KAK9682326.1"/>
    </source>
</evidence>
<dbReference type="AlphaFoldDB" id="A0AAW1HYD3"/>
<keyword evidence="7" id="KW-1185">Reference proteome</keyword>
<reference evidence="6" key="1">
    <citation type="submission" date="2024-03" db="EMBL/GenBank/DDBJ databases">
        <title>WGS assembly of Saponaria officinalis var. Norfolk2.</title>
        <authorList>
            <person name="Jenkins J."/>
            <person name="Shu S."/>
            <person name="Grimwood J."/>
            <person name="Barry K."/>
            <person name="Goodstein D."/>
            <person name="Schmutz J."/>
            <person name="Leebens-Mack J."/>
            <person name="Osbourn A."/>
        </authorList>
    </citation>
    <scope>NUCLEOTIDE SEQUENCE [LARGE SCALE GENOMIC DNA]</scope>
    <source>
        <strain evidence="6">JIC</strain>
    </source>
</reference>
<comment type="caution">
    <text evidence="6">The sequence shown here is derived from an EMBL/GenBank/DDBJ whole genome shotgun (WGS) entry which is preliminary data.</text>
</comment>
<dbReference type="Gene3D" id="2.30.30.50">
    <property type="match status" value="1"/>
</dbReference>
<feature type="domain" description="Ferredoxin thioredoxin reductase alpha chain" evidence="5">
    <location>
        <begin position="79"/>
        <end position="152"/>
    </location>
</feature>
<evidence type="ECO:0000313" key="7">
    <source>
        <dbReference type="Proteomes" id="UP001443914"/>
    </source>
</evidence>
<dbReference type="InterPro" id="IPR008990">
    <property type="entry name" value="Elect_transpt_acc-like_dom_sf"/>
</dbReference>
<evidence type="ECO:0000256" key="3">
    <source>
        <dbReference type="ARBA" id="ARBA00034474"/>
    </source>
</evidence>
<dbReference type="InterPro" id="IPR044166">
    <property type="entry name" value="FTRV"/>
</dbReference>
<keyword evidence="1" id="KW-0560">Oxidoreductase</keyword>
<evidence type="ECO:0000259" key="5">
    <source>
        <dbReference type="Pfam" id="PF02941"/>
    </source>
</evidence>
<dbReference type="Proteomes" id="UP001443914">
    <property type="component" value="Unassembled WGS sequence"/>
</dbReference>
<evidence type="ECO:0000256" key="4">
    <source>
        <dbReference type="ARBA" id="ARBA00034490"/>
    </source>
</evidence>
<name>A0AAW1HYD3_SAPOF</name>
<dbReference type="SUPFAM" id="SSF50090">
    <property type="entry name" value="Electron transport accessory proteins"/>
    <property type="match status" value="1"/>
</dbReference>
<dbReference type="PANTHER" id="PTHR46937">
    <property type="entry name" value="FERREDOXIN-THIOREDOXIN REDUCTASE, VARIABLE CHAIN"/>
    <property type="match status" value="1"/>
</dbReference>
<dbReference type="PANTHER" id="PTHR46937:SF4">
    <property type="entry name" value="FERREDOXIN-THIOREDOXIN REDUCTASE SUBUNIT A1, CHLOROPLASTIC"/>
    <property type="match status" value="1"/>
</dbReference>
<comment type="function">
    <text evidence="3">Variable subunit of the ferredoxin-thioredoxin reductase (FTR), which catalyzes the two-electron reduction of thioredoxins by the electrons provided by reduced ferredoxin.</text>
</comment>
<dbReference type="GO" id="GO:0015979">
    <property type="term" value="P:photosynthesis"/>
    <property type="evidence" value="ECO:0007669"/>
    <property type="project" value="InterPro"/>
</dbReference>
<comment type="subunit">
    <text evidence="2">Heterodimer of subunit A (variable subunit) and subunit B (catalytic subunit). Heterodimeric FTR forms a complex with ferredoxin and thioredoxin.</text>
</comment>
<accession>A0AAW1HYD3</accession>
<organism evidence="6 7">
    <name type="scientific">Saponaria officinalis</name>
    <name type="common">Common soapwort</name>
    <name type="synonym">Lychnis saponaria</name>
    <dbReference type="NCBI Taxonomy" id="3572"/>
    <lineage>
        <taxon>Eukaryota</taxon>
        <taxon>Viridiplantae</taxon>
        <taxon>Streptophyta</taxon>
        <taxon>Embryophyta</taxon>
        <taxon>Tracheophyta</taxon>
        <taxon>Spermatophyta</taxon>
        <taxon>Magnoliopsida</taxon>
        <taxon>eudicotyledons</taxon>
        <taxon>Gunneridae</taxon>
        <taxon>Pentapetalae</taxon>
        <taxon>Caryophyllales</taxon>
        <taxon>Caryophyllaceae</taxon>
        <taxon>Caryophylleae</taxon>
        <taxon>Saponaria</taxon>
    </lineage>
</organism>
<evidence type="ECO:0000256" key="1">
    <source>
        <dbReference type="ARBA" id="ARBA00023002"/>
    </source>
</evidence>
<protein>
    <recommendedName>
        <fullName evidence="5">Ferredoxin thioredoxin reductase alpha chain domain-containing protein</fullName>
    </recommendedName>
</protein>
<sequence length="157" mass="17414">MTSPTVISAASPSPSPTHLCILSPTRVSLLSPISTLTPRNSRSRALPHLRCEVALRPDSAASVSDADEDAQVKSKLEKVGSRVRVKAPMKMYHVPRVPEILVTPEMEGVIKHYVGFWKGKRITATYPFKVEFSVDLEGRGTVKFLAHLKEDEFDFIE</sequence>
<comment type="similarity">
    <text evidence="4">Belongs to the ferredoxin thioredoxin reductase alpha subunit family.</text>
</comment>
<dbReference type="Pfam" id="PF02941">
    <property type="entry name" value="FeThRed_A"/>
    <property type="match status" value="1"/>
</dbReference>
<dbReference type="GO" id="GO:0016491">
    <property type="term" value="F:oxidoreductase activity"/>
    <property type="evidence" value="ECO:0007669"/>
    <property type="project" value="UniProtKB-KW"/>
</dbReference>
<gene>
    <name evidence="6" type="ORF">RND81_10G065300</name>
</gene>